<dbReference type="OrthoDB" id="8441428at2"/>
<evidence type="ECO:0000313" key="2">
    <source>
        <dbReference type="EMBL" id="RWY51226.1"/>
    </source>
</evidence>
<reference evidence="2 3" key="1">
    <citation type="submission" date="2019-01" db="EMBL/GenBank/DDBJ databases">
        <title>Mucilaginibacter antarcticum sp. nov., isolated from antarctic soil.</title>
        <authorList>
            <person name="Yan Y.-Q."/>
            <person name="Du Z.-J."/>
        </authorList>
    </citation>
    <scope>NUCLEOTIDE SEQUENCE [LARGE SCALE GENOMIC DNA]</scope>
    <source>
        <strain evidence="2 3">F01003</strain>
    </source>
</reference>
<feature type="domain" description="MoaF-like" evidence="1">
    <location>
        <begin position="4"/>
        <end position="99"/>
    </location>
</feature>
<dbReference type="EMBL" id="SBIW01000006">
    <property type="protein sequence ID" value="RWY51226.1"/>
    <property type="molecule type" value="Genomic_DNA"/>
</dbReference>
<dbReference type="AlphaFoldDB" id="A0A3S3X5V2"/>
<gene>
    <name evidence="2" type="ORF">EPL05_14290</name>
</gene>
<evidence type="ECO:0000313" key="3">
    <source>
        <dbReference type="Proteomes" id="UP000286701"/>
    </source>
</evidence>
<protein>
    <recommendedName>
        <fullName evidence="1">MoaF-like domain-containing protein</fullName>
    </recommendedName>
</protein>
<name>A0A3S3X5V2_9SPHI</name>
<dbReference type="InterPro" id="IPR012674">
    <property type="entry name" value="Calycin"/>
</dbReference>
<dbReference type="RefSeq" id="WP_128534645.1">
    <property type="nucleotide sequence ID" value="NZ_SBIW01000006.1"/>
</dbReference>
<keyword evidence="3" id="KW-1185">Reference proteome</keyword>
<dbReference type="Proteomes" id="UP000286701">
    <property type="component" value="Unassembled WGS sequence"/>
</dbReference>
<proteinExistence type="predicted"/>
<evidence type="ECO:0000259" key="1">
    <source>
        <dbReference type="Pfam" id="PF22036"/>
    </source>
</evidence>
<organism evidence="2 3">
    <name type="scientific">Mucilaginibacter gilvus</name>
    <dbReference type="NCBI Taxonomy" id="2305909"/>
    <lineage>
        <taxon>Bacteria</taxon>
        <taxon>Pseudomonadati</taxon>
        <taxon>Bacteroidota</taxon>
        <taxon>Sphingobacteriia</taxon>
        <taxon>Sphingobacteriales</taxon>
        <taxon>Sphingobacteriaceae</taxon>
        <taxon>Mucilaginibacter</taxon>
    </lineage>
</organism>
<dbReference type="Gene3D" id="2.40.128.20">
    <property type="match status" value="1"/>
</dbReference>
<comment type="caution">
    <text evidence="2">The sequence shown here is derived from an EMBL/GenBank/DDBJ whole genome shotgun (WGS) entry which is preliminary data.</text>
</comment>
<sequence length="103" mass="11842">MKIIGKKFLIDFGMAKAILEVKNSTSLAFTIIEKNGKETKETEIVEIKLNQLRPRLFLLTWKEKNGNTVTQVQDHKNKKAFMNWTQPDGQFINAEAEIKSFKG</sequence>
<dbReference type="Pfam" id="PF22036">
    <property type="entry name" value="MoaF_like"/>
    <property type="match status" value="1"/>
</dbReference>
<dbReference type="InterPro" id="IPR053892">
    <property type="entry name" value="MoaF-like"/>
</dbReference>
<accession>A0A3S3X5V2</accession>